<comment type="caution">
    <text evidence="1">The sequence shown here is derived from an EMBL/GenBank/DDBJ whole genome shotgun (WGS) entry which is preliminary data.</text>
</comment>
<dbReference type="Proteomes" id="UP001497680">
    <property type="component" value="Unassembled WGS sequence"/>
</dbReference>
<keyword evidence="2" id="KW-1185">Reference proteome</keyword>
<sequence length="80" mass="8943">MVNWYGVRLNGEDEWLDAFVLDPGWVQTDMGNTAAQRWGIESAPDTVDKSCDGMTQVLKTATKEKYGGKVVLYDGEVQAW</sequence>
<evidence type="ECO:0000313" key="2">
    <source>
        <dbReference type="Proteomes" id="UP001497680"/>
    </source>
</evidence>
<accession>A0ACC0CUT1</accession>
<reference evidence="1 2" key="1">
    <citation type="journal article" date="2022" name="New Phytol.">
        <title>Ecological generalism drives hyperdiversity of secondary metabolite gene clusters in xylarialean endophytes.</title>
        <authorList>
            <person name="Franco M.E.E."/>
            <person name="Wisecaver J.H."/>
            <person name="Arnold A.E."/>
            <person name="Ju Y.M."/>
            <person name="Slot J.C."/>
            <person name="Ahrendt S."/>
            <person name="Moore L.P."/>
            <person name="Eastman K.E."/>
            <person name="Scott K."/>
            <person name="Konkel Z."/>
            <person name="Mondo S.J."/>
            <person name="Kuo A."/>
            <person name="Hayes R.D."/>
            <person name="Haridas S."/>
            <person name="Andreopoulos B."/>
            <person name="Riley R."/>
            <person name="LaButti K."/>
            <person name="Pangilinan J."/>
            <person name="Lipzen A."/>
            <person name="Amirebrahimi M."/>
            <person name="Yan J."/>
            <person name="Adam C."/>
            <person name="Keymanesh K."/>
            <person name="Ng V."/>
            <person name="Louie K."/>
            <person name="Northen T."/>
            <person name="Drula E."/>
            <person name="Henrissat B."/>
            <person name="Hsieh H.M."/>
            <person name="Youens-Clark K."/>
            <person name="Lutzoni F."/>
            <person name="Miadlikowska J."/>
            <person name="Eastwood D.C."/>
            <person name="Hamelin R.C."/>
            <person name="Grigoriev I.V."/>
            <person name="U'Ren J.M."/>
        </authorList>
    </citation>
    <scope>NUCLEOTIDE SEQUENCE [LARGE SCALE GENOMIC DNA]</scope>
    <source>
        <strain evidence="1 2">ER1909</strain>
    </source>
</reference>
<protein>
    <submittedName>
        <fullName evidence="1">Uncharacterized protein</fullName>
    </submittedName>
</protein>
<name>A0ACC0CUT1_9PEZI</name>
<gene>
    <name evidence="1" type="ORF">F4821DRAFT_243347</name>
</gene>
<dbReference type="EMBL" id="MU394341">
    <property type="protein sequence ID" value="KAI6084149.1"/>
    <property type="molecule type" value="Genomic_DNA"/>
</dbReference>
<proteinExistence type="predicted"/>
<evidence type="ECO:0000313" key="1">
    <source>
        <dbReference type="EMBL" id="KAI6084149.1"/>
    </source>
</evidence>
<organism evidence="1 2">
    <name type="scientific">Hypoxylon rubiginosum</name>
    <dbReference type="NCBI Taxonomy" id="110542"/>
    <lineage>
        <taxon>Eukaryota</taxon>
        <taxon>Fungi</taxon>
        <taxon>Dikarya</taxon>
        <taxon>Ascomycota</taxon>
        <taxon>Pezizomycotina</taxon>
        <taxon>Sordariomycetes</taxon>
        <taxon>Xylariomycetidae</taxon>
        <taxon>Xylariales</taxon>
        <taxon>Hypoxylaceae</taxon>
        <taxon>Hypoxylon</taxon>
    </lineage>
</organism>